<keyword evidence="4" id="KW-1185">Reference proteome</keyword>
<dbReference type="GO" id="GO:0098632">
    <property type="term" value="F:cell-cell adhesion mediator activity"/>
    <property type="evidence" value="ECO:0007669"/>
    <property type="project" value="TreeGrafter"/>
</dbReference>
<dbReference type="SMART" id="SM00409">
    <property type="entry name" value="IG"/>
    <property type="match status" value="1"/>
</dbReference>
<evidence type="ECO:0000259" key="2">
    <source>
        <dbReference type="PROSITE" id="PS50835"/>
    </source>
</evidence>
<reference evidence="3 4" key="1">
    <citation type="submission" date="2017-03" db="EMBL/GenBank/DDBJ databases">
        <title>Genome Survey of Euroglyphus maynei.</title>
        <authorList>
            <person name="Arlian L.G."/>
            <person name="Morgan M.S."/>
            <person name="Rider S.D."/>
        </authorList>
    </citation>
    <scope>NUCLEOTIDE SEQUENCE [LARGE SCALE GENOMIC DNA]</scope>
    <source>
        <strain evidence="3">Arlian Lab</strain>
        <tissue evidence="3">Whole body</tissue>
    </source>
</reference>
<dbReference type="Gene3D" id="2.60.40.10">
    <property type="entry name" value="Immunoglobulins"/>
    <property type="match status" value="2"/>
</dbReference>
<evidence type="ECO:0000313" key="4">
    <source>
        <dbReference type="Proteomes" id="UP000194236"/>
    </source>
</evidence>
<dbReference type="InterPro" id="IPR007110">
    <property type="entry name" value="Ig-like_dom"/>
</dbReference>
<dbReference type="GO" id="GO:0005886">
    <property type="term" value="C:plasma membrane"/>
    <property type="evidence" value="ECO:0007669"/>
    <property type="project" value="TreeGrafter"/>
</dbReference>
<keyword evidence="1" id="KW-0393">Immunoglobulin domain</keyword>
<dbReference type="EMBL" id="MUJZ01002749">
    <property type="protein sequence ID" value="OTF83641.1"/>
    <property type="molecule type" value="Genomic_DNA"/>
</dbReference>
<gene>
    <name evidence="3" type="ORF">BLA29_011525</name>
</gene>
<dbReference type="Pfam" id="PF13927">
    <property type="entry name" value="Ig_3"/>
    <property type="match status" value="1"/>
</dbReference>
<dbReference type="PANTHER" id="PTHR10075:SF100">
    <property type="entry name" value="FASCICLIN-2"/>
    <property type="match status" value="1"/>
</dbReference>
<dbReference type="GO" id="GO:0007411">
    <property type="term" value="P:axon guidance"/>
    <property type="evidence" value="ECO:0007669"/>
    <property type="project" value="TreeGrafter"/>
</dbReference>
<comment type="caution">
    <text evidence="3">The sequence shown here is derived from an EMBL/GenBank/DDBJ whole genome shotgun (WGS) entry which is preliminary data.</text>
</comment>
<sequence>MIVRVAPLIDSQLISATTIANQGMKVKLMCSVLEGDPPLRIKWFRNDDNSKGQISNPVITFRNDDNSKGQISNPVITNHAMGISVQEEEDYSLLTFRSVSIRHVGNWTCRAWNDVQSVNRTTYLIVNVAPSWLIEPKNTQIVLGNSIIIDCNAQGNPKPRVLWKKSTATS</sequence>
<organism evidence="3 4">
    <name type="scientific">Euroglyphus maynei</name>
    <name type="common">Mayne's house dust mite</name>
    <dbReference type="NCBI Taxonomy" id="6958"/>
    <lineage>
        <taxon>Eukaryota</taxon>
        <taxon>Metazoa</taxon>
        <taxon>Ecdysozoa</taxon>
        <taxon>Arthropoda</taxon>
        <taxon>Chelicerata</taxon>
        <taxon>Arachnida</taxon>
        <taxon>Acari</taxon>
        <taxon>Acariformes</taxon>
        <taxon>Sarcoptiformes</taxon>
        <taxon>Astigmata</taxon>
        <taxon>Psoroptidia</taxon>
        <taxon>Analgoidea</taxon>
        <taxon>Pyroglyphidae</taxon>
        <taxon>Pyroglyphinae</taxon>
        <taxon>Euroglyphus</taxon>
    </lineage>
</organism>
<dbReference type="Proteomes" id="UP000194236">
    <property type="component" value="Unassembled WGS sequence"/>
</dbReference>
<dbReference type="GO" id="GO:0007156">
    <property type="term" value="P:homophilic cell adhesion via plasma membrane adhesion molecules"/>
    <property type="evidence" value="ECO:0007669"/>
    <property type="project" value="TreeGrafter"/>
</dbReference>
<dbReference type="InterPro" id="IPR013783">
    <property type="entry name" value="Ig-like_fold"/>
</dbReference>
<feature type="domain" description="Ig-like" evidence="2">
    <location>
        <begin position="7"/>
        <end position="125"/>
    </location>
</feature>
<dbReference type="GO" id="GO:0070593">
    <property type="term" value="P:dendrite self-avoidance"/>
    <property type="evidence" value="ECO:0007669"/>
    <property type="project" value="TreeGrafter"/>
</dbReference>
<evidence type="ECO:0000313" key="3">
    <source>
        <dbReference type="EMBL" id="OTF83641.1"/>
    </source>
</evidence>
<dbReference type="OrthoDB" id="10001713at2759"/>
<dbReference type="GO" id="GO:0030424">
    <property type="term" value="C:axon"/>
    <property type="evidence" value="ECO:0007669"/>
    <property type="project" value="TreeGrafter"/>
</dbReference>
<dbReference type="InterPro" id="IPR003599">
    <property type="entry name" value="Ig_sub"/>
</dbReference>
<dbReference type="InterPro" id="IPR036179">
    <property type="entry name" value="Ig-like_dom_sf"/>
</dbReference>
<protein>
    <recommendedName>
        <fullName evidence="2">Ig-like domain-containing protein</fullName>
    </recommendedName>
</protein>
<feature type="non-terminal residue" evidence="3">
    <location>
        <position position="170"/>
    </location>
</feature>
<feature type="domain" description="Ig-like" evidence="2">
    <location>
        <begin position="130"/>
        <end position="170"/>
    </location>
</feature>
<name>A0A1Y3BRL9_EURMA</name>
<proteinExistence type="predicted"/>
<evidence type="ECO:0000256" key="1">
    <source>
        <dbReference type="ARBA" id="ARBA00023319"/>
    </source>
</evidence>
<accession>A0A1Y3BRL9</accession>
<dbReference type="PANTHER" id="PTHR10075">
    <property type="entry name" value="BASIGIN RELATED"/>
    <property type="match status" value="1"/>
</dbReference>
<dbReference type="SUPFAM" id="SSF48726">
    <property type="entry name" value="Immunoglobulin"/>
    <property type="match status" value="2"/>
</dbReference>
<dbReference type="PROSITE" id="PS50835">
    <property type="entry name" value="IG_LIKE"/>
    <property type="match status" value="2"/>
</dbReference>
<dbReference type="AlphaFoldDB" id="A0A1Y3BRL9"/>